<protein>
    <submittedName>
        <fullName evidence="2">Uncharacterized protein</fullName>
    </submittedName>
</protein>
<proteinExistence type="predicted"/>
<dbReference type="Proteomes" id="UP000759537">
    <property type="component" value="Unassembled WGS sequence"/>
</dbReference>
<dbReference type="AlphaFoldDB" id="A0A9P5MPQ0"/>
<keyword evidence="3" id="KW-1185">Reference proteome</keyword>
<evidence type="ECO:0000313" key="2">
    <source>
        <dbReference type="EMBL" id="KAF8472281.1"/>
    </source>
</evidence>
<reference evidence="2" key="2">
    <citation type="journal article" date="2020" name="Nat. Commun.">
        <title>Large-scale genome sequencing of mycorrhizal fungi provides insights into the early evolution of symbiotic traits.</title>
        <authorList>
            <person name="Miyauchi S."/>
            <person name="Kiss E."/>
            <person name="Kuo A."/>
            <person name="Drula E."/>
            <person name="Kohler A."/>
            <person name="Sanchez-Garcia M."/>
            <person name="Morin E."/>
            <person name="Andreopoulos B."/>
            <person name="Barry K.W."/>
            <person name="Bonito G."/>
            <person name="Buee M."/>
            <person name="Carver A."/>
            <person name="Chen C."/>
            <person name="Cichocki N."/>
            <person name="Clum A."/>
            <person name="Culley D."/>
            <person name="Crous P.W."/>
            <person name="Fauchery L."/>
            <person name="Girlanda M."/>
            <person name="Hayes R.D."/>
            <person name="Keri Z."/>
            <person name="LaButti K."/>
            <person name="Lipzen A."/>
            <person name="Lombard V."/>
            <person name="Magnuson J."/>
            <person name="Maillard F."/>
            <person name="Murat C."/>
            <person name="Nolan M."/>
            <person name="Ohm R.A."/>
            <person name="Pangilinan J."/>
            <person name="Pereira M.F."/>
            <person name="Perotto S."/>
            <person name="Peter M."/>
            <person name="Pfister S."/>
            <person name="Riley R."/>
            <person name="Sitrit Y."/>
            <person name="Stielow J.B."/>
            <person name="Szollosi G."/>
            <person name="Zifcakova L."/>
            <person name="Stursova M."/>
            <person name="Spatafora J.W."/>
            <person name="Tedersoo L."/>
            <person name="Vaario L.M."/>
            <person name="Yamada A."/>
            <person name="Yan M."/>
            <person name="Wang P."/>
            <person name="Xu J."/>
            <person name="Bruns T."/>
            <person name="Baldrian P."/>
            <person name="Vilgalys R."/>
            <person name="Dunand C."/>
            <person name="Henrissat B."/>
            <person name="Grigoriev I.V."/>
            <person name="Hibbett D."/>
            <person name="Nagy L.G."/>
            <person name="Martin F.M."/>
        </authorList>
    </citation>
    <scope>NUCLEOTIDE SEQUENCE</scope>
    <source>
        <strain evidence="2">Prilba</strain>
    </source>
</reference>
<organism evidence="2 3">
    <name type="scientific">Russula ochroleuca</name>
    <dbReference type="NCBI Taxonomy" id="152965"/>
    <lineage>
        <taxon>Eukaryota</taxon>
        <taxon>Fungi</taxon>
        <taxon>Dikarya</taxon>
        <taxon>Basidiomycota</taxon>
        <taxon>Agaricomycotina</taxon>
        <taxon>Agaricomycetes</taxon>
        <taxon>Russulales</taxon>
        <taxon>Russulaceae</taxon>
        <taxon>Russula</taxon>
    </lineage>
</organism>
<feature type="compositionally biased region" description="Acidic residues" evidence="1">
    <location>
        <begin position="151"/>
        <end position="161"/>
    </location>
</feature>
<accession>A0A9P5MPQ0</accession>
<comment type="caution">
    <text evidence="2">The sequence shown here is derived from an EMBL/GenBank/DDBJ whole genome shotgun (WGS) entry which is preliminary data.</text>
</comment>
<dbReference type="EMBL" id="WHVB01000021">
    <property type="protein sequence ID" value="KAF8472281.1"/>
    <property type="molecule type" value="Genomic_DNA"/>
</dbReference>
<sequence>MPYLPAVFRKIRGHTLSSNSTSDRSSEPVEASARQYTLQVTPGGTPSWAGQPWPYVFQNGEVAWALGLNGRWRLVRVIGDSFLENIDDRKQLTYNATWMNNGETMRGTFSPGCGNIKPDTRAIRRLIFDEGPRCVERREWQEVEDDYEDCEVESEGCEESESDHQALVSK</sequence>
<evidence type="ECO:0000256" key="1">
    <source>
        <dbReference type="SAM" id="MobiDB-lite"/>
    </source>
</evidence>
<dbReference type="OrthoDB" id="3205170at2759"/>
<evidence type="ECO:0000313" key="3">
    <source>
        <dbReference type="Proteomes" id="UP000759537"/>
    </source>
</evidence>
<reference evidence="2" key="1">
    <citation type="submission" date="2019-10" db="EMBL/GenBank/DDBJ databases">
        <authorList>
            <consortium name="DOE Joint Genome Institute"/>
            <person name="Kuo A."/>
            <person name="Miyauchi S."/>
            <person name="Kiss E."/>
            <person name="Drula E."/>
            <person name="Kohler A."/>
            <person name="Sanchez-Garcia M."/>
            <person name="Andreopoulos B."/>
            <person name="Barry K.W."/>
            <person name="Bonito G."/>
            <person name="Buee M."/>
            <person name="Carver A."/>
            <person name="Chen C."/>
            <person name="Cichocki N."/>
            <person name="Clum A."/>
            <person name="Culley D."/>
            <person name="Crous P.W."/>
            <person name="Fauchery L."/>
            <person name="Girlanda M."/>
            <person name="Hayes R."/>
            <person name="Keri Z."/>
            <person name="LaButti K."/>
            <person name="Lipzen A."/>
            <person name="Lombard V."/>
            <person name="Magnuson J."/>
            <person name="Maillard F."/>
            <person name="Morin E."/>
            <person name="Murat C."/>
            <person name="Nolan M."/>
            <person name="Ohm R."/>
            <person name="Pangilinan J."/>
            <person name="Pereira M."/>
            <person name="Perotto S."/>
            <person name="Peter M."/>
            <person name="Riley R."/>
            <person name="Sitrit Y."/>
            <person name="Stielow B."/>
            <person name="Szollosi G."/>
            <person name="Zifcakova L."/>
            <person name="Stursova M."/>
            <person name="Spatafora J.W."/>
            <person name="Tedersoo L."/>
            <person name="Vaario L.-M."/>
            <person name="Yamada A."/>
            <person name="Yan M."/>
            <person name="Wang P."/>
            <person name="Xu J."/>
            <person name="Bruns T."/>
            <person name="Baldrian P."/>
            <person name="Vilgalys R."/>
            <person name="Henrissat B."/>
            <person name="Grigoriev I.V."/>
            <person name="Hibbett D."/>
            <person name="Nagy L.G."/>
            <person name="Martin F.M."/>
        </authorList>
    </citation>
    <scope>NUCLEOTIDE SEQUENCE</scope>
    <source>
        <strain evidence="2">Prilba</strain>
    </source>
</reference>
<gene>
    <name evidence="2" type="ORF">DFH94DRAFT_194463</name>
</gene>
<feature type="region of interest" description="Disordered" evidence="1">
    <location>
        <begin position="151"/>
        <end position="170"/>
    </location>
</feature>
<name>A0A9P5MPQ0_9AGAM</name>